<name>A0AAV9GL58_9PEZI</name>
<evidence type="ECO:0000313" key="3">
    <source>
        <dbReference type="Proteomes" id="UP001321760"/>
    </source>
</evidence>
<reference evidence="2" key="2">
    <citation type="submission" date="2023-05" db="EMBL/GenBank/DDBJ databases">
        <authorList>
            <consortium name="Lawrence Berkeley National Laboratory"/>
            <person name="Steindorff A."/>
            <person name="Hensen N."/>
            <person name="Bonometti L."/>
            <person name="Westerberg I."/>
            <person name="Brannstrom I.O."/>
            <person name="Guillou S."/>
            <person name="Cros-Aarteil S."/>
            <person name="Calhoun S."/>
            <person name="Haridas S."/>
            <person name="Kuo A."/>
            <person name="Mondo S."/>
            <person name="Pangilinan J."/>
            <person name="Riley R."/>
            <person name="Labutti K."/>
            <person name="Andreopoulos B."/>
            <person name="Lipzen A."/>
            <person name="Chen C."/>
            <person name="Yanf M."/>
            <person name="Daum C."/>
            <person name="Ng V."/>
            <person name="Clum A."/>
            <person name="Ohm R."/>
            <person name="Martin F."/>
            <person name="Silar P."/>
            <person name="Natvig D."/>
            <person name="Lalanne C."/>
            <person name="Gautier V."/>
            <person name="Ament-Velasquez S.L."/>
            <person name="Kruys A."/>
            <person name="Hutchinson M.I."/>
            <person name="Powell A.J."/>
            <person name="Barry K."/>
            <person name="Miller A.N."/>
            <person name="Grigoriev I.V."/>
            <person name="Debuchy R."/>
            <person name="Gladieux P."/>
            <person name="Thoren M.H."/>
            <person name="Johannesson H."/>
        </authorList>
    </citation>
    <scope>NUCLEOTIDE SEQUENCE</scope>
    <source>
        <strain evidence="2">PSN243</strain>
    </source>
</reference>
<keyword evidence="3" id="KW-1185">Reference proteome</keyword>
<gene>
    <name evidence="2" type="ORF">QBC34DRAFT_408298</name>
</gene>
<protein>
    <submittedName>
        <fullName evidence="2">Uncharacterized protein</fullName>
    </submittedName>
</protein>
<dbReference type="Proteomes" id="UP001321760">
    <property type="component" value="Unassembled WGS sequence"/>
</dbReference>
<dbReference type="AlphaFoldDB" id="A0AAV9GL58"/>
<evidence type="ECO:0000313" key="2">
    <source>
        <dbReference type="EMBL" id="KAK4448145.1"/>
    </source>
</evidence>
<comment type="caution">
    <text evidence="2">The sequence shown here is derived from an EMBL/GenBank/DDBJ whole genome shotgun (WGS) entry which is preliminary data.</text>
</comment>
<feature type="region of interest" description="Disordered" evidence="1">
    <location>
        <begin position="197"/>
        <end position="217"/>
    </location>
</feature>
<proteinExistence type="predicted"/>
<sequence>MRGKKPLAEVGSHEGGPGGRFTGRLLHRWPIAGAGIWPEDCLQSCGATPKHGMGSSGRLRHGLVGSVMPCRASIPHQCACGSQSGGSADYLLDKRMMASRRSLRPFCEHLPSASTRQDVLLADRHLAVRCVQWVPRQAPLITGSRPGNARSDCRARRSVPEHSDANMGLKAPVRTCLRWETSTGMVLRRGGWNEGMIGSRNPVVTTSQPGAGGRQDHPLHLPNIGQMEAAGHRQFGTLLQPVGFGSRAV</sequence>
<accession>A0AAV9GL58</accession>
<evidence type="ECO:0000256" key="1">
    <source>
        <dbReference type="SAM" id="MobiDB-lite"/>
    </source>
</evidence>
<dbReference type="EMBL" id="MU865945">
    <property type="protein sequence ID" value="KAK4448145.1"/>
    <property type="molecule type" value="Genomic_DNA"/>
</dbReference>
<reference evidence="2" key="1">
    <citation type="journal article" date="2023" name="Mol. Phylogenet. Evol.">
        <title>Genome-scale phylogeny and comparative genomics of the fungal order Sordariales.</title>
        <authorList>
            <person name="Hensen N."/>
            <person name="Bonometti L."/>
            <person name="Westerberg I."/>
            <person name="Brannstrom I.O."/>
            <person name="Guillou S."/>
            <person name="Cros-Aarteil S."/>
            <person name="Calhoun S."/>
            <person name="Haridas S."/>
            <person name="Kuo A."/>
            <person name="Mondo S."/>
            <person name="Pangilinan J."/>
            <person name="Riley R."/>
            <person name="LaButti K."/>
            <person name="Andreopoulos B."/>
            <person name="Lipzen A."/>
            <person name="Chen C."/>
            <person name="Yan M."/>
            <person name="Daum C."/>
            <person name="Ng V."/>
            <person name="Clum A."/>
            <person name="Steindorff A."/>
            <person name="Ohm R.A."/>
            <person name="Martin F."/>
            <person name="Silar P."/>
            <person name="Natvig D.O."/>
            <person name="Lalanne C."/>
            <person name="Gautier V."/>
            <person name="Ament-Velasquez S.L."/>
            <person name="Kruys A."/>
            <person name="Hutchinson M.I."/>
            <person name="Powell A.J."/>
            <person name="Barry K."/>
            <person name="Miller A.N."/>
            <person name="Grigoriev I.V."/>
            <person name="Debuchy R."/>
            <person name="Gladieux P."/>
            <person name="Hiltunen Thoren M."/>
            <person name="Johannesson H."/>
        </authorList>
    </citation>
    <scope>NUCLEOTIDE SEQUENCE</scope>
    <source>
        <strain evidence="2">PSN243</strain>
    </source>
</reference>
<organism evidence="2 3">
    <name type="scientific">Podospora aff. communis PSN243</name>
    <dbReference type="NCBI Taxonomy" id="3040156"/>
    <lineage>
        <taxon>Eukaryota</taxon>
        <taxon>Fungi</taxon>
        <taxon>Dikarya</taxon>
        <taxon>Ascomycota</taxon>
        <taxon>Pezizomycotina</taxon>
        <taxon>Sordariomycetes</taxon>
        <taxon>Sordariomycetidae</taxon>
        <taxon>Sordariales</taxon>
        <taxon>Podosporaceae</taxon>
        <taxon>Podospora</taxon>
    </lineage>
</organism>